<dbReference type="Pfam" id="PF00133">
    <property type="entry name" value="tRNA-synt_1"/>
    <property type="match status" value="1"/>
</dbReference>
<evidence type="ECO:0000256" key="2">
    <source>
        <dbReference type="ARBA" id="ARBA00022490"/>
    </source>
</evidence>
<feature type="binding site" evidence="10">
    <location>
        <position position="902"/>
    </location>
    <ligand>
        <name>Zn(2+)</name>
        <dbReference type="ChEBI" id="CHEBI:29105"/>
    </ligand>
</feature>
<accession>A0A2K8KZA1</accession>
<reference evidence="13 14" key="1">
    <citation type="submission" date="2016-12" db="EMBL/GenBank/DDBJ databases">
        <title>Isolation and genomic insights into novel planktonic Zetaproteobacteria from stratified waters of the Chesapeake Bay.</title>
        <authorList>
            <person name="McAllister S.M."/>
            <person name="Kato S."/>
            <person name="Chan C.S."/>
            <person name="Chiu B.K."/>
            <person name="Field E.K."/>
        </authorList>
    </citation>
    <scope>NUCLEOTIDE SEQUENCE [LARGE SCALE GENOMIC DNA]</scope>
    <source>
        <strain evidence="13 14">CP-5</strain>
    </source>
</reference>
<dbReference type="Gene3D" id="3.90.740.10">
    <property type="entry name" value="Valyl/Leucyl/Isoleucyl-tRNA synthetase, editing domain"/>
    <property type="match status" value="1"/>
</dbReference>
<dbReference type="Gene3D" id="1.10.10.830">
    <property type="entry name" value="Ile-tRNA synthetase CP2 domain-like"/>
    <property type="match status" value="1"/>
</dbReference>
<comment type="similarity">
    <text evidence="1 10">Belongs to the class-I aminoacyl-tRNA synthetase family. IleS type 1 subfamily.</text>
</comment>
<dbReference type="GO" id="GO:0008270">
    <property type="term" value="F:zinc ion binding"/>
    <property type="evidence" value="ECO:0007669"/>
    <property type="project" value="UniProtKB-UniRule"/>
</dbReference>
<evidence type="ECO:0000256" key="9">
    <source>
        <dbReference type="ARBA" id="ARBA00048359"/>
    </source>
</evidence>
<dbReference type="InterPro" id="IPR033708">
    <property type="entry name" value="Anticodon_Ile_BEm"/>
</dbReference>
<organism evidence="13 14">
    <name type="scientific">Mariprofundus aestuarium</name>
    <dbReference type="NCBI Taxonomy" id="1921086"/>
    <lineage>
        <taxon>Bacteria</taxon>
        <taxon>Pseudomonadati</taxon>
        <taxon>Pseudomonadota</taxon>
        <taxon>Candidatius Mariprofundia</taxon>
        <taxon>Mariprofundales</taxon>
        <taxon>Mariprofundaceae</taxon>
        <taxon>Mariprofundus</taxon>
    </lineage>
</organism>
<dbReference type="PROSITE" id="PS00178">
    <property type="entry name" value="AA_TRNA_LIGASE_I"/>
    <property type="match status" value="1"/>
</dbReference>
<evidence type="ECO:0000313" key="13">
    <source>
        <dbReference type="EMBL" id="ATX80328.1"/>
    </source>
</evidence>
<dbReference type="GO" id="GO:0004822">
    <property type="term" value="F:isoleucine-tRNA ligase activity"/>
    <property type="evidence" value="ECO:0007669"/>
    <property type="project" value="UniProtKB-UniRule"/>
</dbReference>
<dbReference type="GO" id="GO:0002161">
    <property type="term" value="F:aminoacyl-tRNA deacylase activity"/>
    <property type="evidence" value="ECO:0007669"/>
    <property type="project" value="InterPro"/>
</dbReference>
<evidence type="ECO:0000259" key="11">
    <source>
        <dbReference type="Pfam" id="PF00133"/>
    </source>
</evidence>
<dbReference type="SUPFAM" id="SSF52374">
    <property type="entry name" value="Nucleotidylyl transferase"/>
    <property type="match status" value="1"/>
</dbReference>
<feature type="short sequence motif" description="'HIGH' region" evidence="10">
    <location>
        <begin position="67"/>
        <end position="77"/>
    </location>
</feature>
<feature type="binding site" evidence="10">
    <location>
        <position position="627"/>
    </location>
    <ligand>
        <name>ATP</name>
        <dbReference type="ChEBI" id="CHEBI:30616"/>
    </ligand>
</feature>
<evidence type="ECO:0000313" key="14">
    <source>
        <dbReference type="Proteomes" id="UP000231701"/>
    </source>
</evidence>
<comment type="cofactor">
    <cofactor evidence="10">
        <name>Zn(2+)</name>
        <dbReference type="ChEBI" id="CHEBI:29105"/>
    </cofactor>
    <text evidence="10">Binds 1 zinc ion per subunit.</text>
</comment>
<keyword evidence="7 10" id="KW-0030">Aminoacyl-tRNA synthetase</keyword>
<dbReference type="InterPro" id="IPR009008">
    <property type="entry name" value="Val/Leu/Ile-tRNA-synth_edit"/>
</dbReference>
<dbReference type="InterPro" id="IPR002301">
    <property type="entry name" value="Ile-tRNA-ligase"/>
</dbReference>
<dbReference type="PRINTS" id="PR00984">
    <property type="entry name" value="TRNASYNTHILE"/>
</dbReference>
<dbReference type="CDD" id="cd07960">
    <property type="entry name" value="Anticodon_Ia_Ile_BEm"/>
    <property type="match status" value="1"/>
</dbReference>
<comment type="subcellular location">
    <subcellularLocation>
        <location evidence="10">Cytoplasm</location>
    </subcellularLocation>
</comment>
<dbReference type="GO" id="GO:0006428">
    <property type="term" value="P:isoleucyl-tRNA aminoacylation"/>
    <property type="evidence" value="ECO:0007669"/>
    <property type="project" value="UniProtKB-UniRule"/>
</dbReference>
<dbReference type="KEGG" id="maes:Ga0123461_1921"/>
<dbReference type="InterPro" id="IPR050081">
    <property type="entry name" value="Ile-tRNA_ligase"/>
</dbReference>
<comment type="function">
    <text evidence="8 10">Catalyzes the attachment of isoleucine to tRNA(Ile). As IleRS can inadvertently accommodate and process structurally similar amino acids such as valine, to avoid such errors it has two additional distinct tRNA(Ile)-dependent editing activities. One activity is designated as 'pretransfer' editing and involves the hydrolysis of activated Val-AMP. The other activity is designated 'posttransfer' editing and involves deacylation of mischarged Val-tRNA(Ile).</text>
</comment>
<evidence type="ECO:0000256" key="8">
    <source>
        <dbReference type="ARBA" id="ARBA00025217"/>
    </source>
</evidence>
<feature type="short sequence motif" description="'KMSKS' region" evidence="10">
    <location>
        <begin position="624"/>
        <end position="628"/>
    </location>
</feature>
<comment type="domain">
    <text evidence="10">IleRS has two distinct active sites: one for aminoacylation and one for editing. The misactivated valine is translocated from the active site to the editing site, which sterically excludes the correctly activated isoleucine. The single editing site contains two valyl binding pockets, one specific for each substrate (Val-AMP or Val-tRNA(Ile)).</text>
</comment>
<keyword evidence="2 10" id="KW-0963">Cytoplasm</keyword>
<evidence type="ECO:0000256" key="7">
    <source>
        <dbReference type="ARBA" id="ARBA00023146"/>
    </source>
</evidence>
<feature type="domain" description="Aminoacyl-tRNA synthetase class Ia" evidence="11">
    <location>
        <begin position="37"/>
        <end position="663"/>
    </location>
</feature>
<dbReference type="EC" id="6.1.1.5" evidence="10"/>
<evidence type="ECO:0000256" key="10">
    <source>
        <dbReference type="HAMAP-Rule" id="MF_02002"/>
    </source>
</evidence>
<name>A0A2K8KZA1_MARES</name>
<dbReference type="InterPro" id="IPR002300">
    <property type="entry name" value="aa-tRNA-synth_Ia"/>
</dbReference>
<sequence>MANDNQTQESFDYRPTVFLPKTDFPMRGNLPQNEPKRLAYWEAEDIYAKLRETRKDSPKFYLHDGPPYANGSIHIGHALNKVLKDIVVRSRTMMGFDAPYVPGWDCHGLPIELKVEEKFKKKKRKKEDITDSEFRAECREYAKGQIDIQREEFKRLGVIGDWENPYITMDYNFEANTVREIGRFLSNGGLYKGAKPVHWCVSCATALAEAEVEYEDHTSHSIYVKFPAMDDLTDIAPELTGDVSIVIWTTTPWTIPANLAVSVGPSIEYSAVRITDCGKNSNLKVGEILILAEDLREGVMQQIGAAGESITRFNGESLDKRKFSHPYLEQEAPILVGDHVTLEAGTGSVHTAPGHGQEDYEIGLKYGLKPFNPVGDTGIFDEATPVVAGRHVYQANSIVIEHLLACGALLETSEVRHSYPHCWRCHKPLIFRATPQWFISMDANDLRNKALKEISKTKWMPDWGENRIRAMVEQRPDWCVSRQRNWGVPITAIRCSGCESHKVTTADVLEGIALQVEQSGADVWFAKDVSAFLPEAASCPDCGGTEFEKEVDILDVWFDSGSTHACVLEQRDELESPADLYLEGSDQHRGWFQSSLLESVGTRGVAPFKGVLTHGFVVDKNGNKMSKSKGNVVAPQKIIQQMGADILRMWIASSDYSADIRISDEILKQLAESYRRIRNTVRFLLGNIDGFDPATDSVPVNERLPLDQWASHRLSVLSRTVDDAYENYQFHRIHQEIHNFCSVDLGGFYLDVIKDRLYCDDVGSARRASARATLYDLADTLIRLIAPILPFTAEETWEFLPGSASDSIHMHRFHPVADIKIDEAAWDTFFAIREQLNSALDLAKKDKVVGSSIAATVTVPNLDHSFAESIGETYEQLFIVAKVEDGQNLSVRAAEGVKCPRCWNFGEPAEPEHETHSELCPRCFEAVV</sequence>
<keyword evidence="10" id="KW-0862">Zinc</keyword>
<dbReference type="GO" id="GO:0005829">
    <property type="term" value="C:cytosol"/>
    <property type="evidence" value="ECO:0007669"/>
    <property type="project" value="TreeGrafter"/>
</dbReference>
<dbReference type="Proteomes" id="UP000231701">
    <property type="component" value="Chromosome"/>
</dbReference>
<dbReference type="EMBL" id="CP018799">
    <property type="protein sequence ID" value="ATX80328.1"/>
    <property type="molecule type" value="Genomic_DNA"/>
</dbReference>
<feature type="binding site" evidence="10">
    <location>
        <position position="923"/>
    </location>
    <ligand>
        <name>Zn(2+)</name>
        <dbReference type="ChEBI" id="CHEBI:29105"/>
    </ligand>
</feature>
<dbReference type="NCBIfam" id="TIGR00392">
    <property type="entry name" value="ileS"/>
    <property type="match status" value="1"/>
</dbReference>
<keyword evidence="5 10" id="KW-0067">ATP-binding</keyword>
<evidence type="ECO:0000259" key="12">
    <source>
        <dbReference type="Pfam" id="PF08264"/>
    </source>
</evidence>
<dbReference type="AlphaFoldDB" id="A0A2K8KZA1"/>
<protein>
    <recommendedName>
        <fullName evidence="10">Isoleucine--tRNA ligase</fullName>
        <ecNumber evidence="10">6.1.1.5</ecNumber>
    </recommendedName>
    <alternativeName>
        <fullName evidence="10">Isoleucyl-tRNA synthetase</fullName>
        <shortName evidence="10">IleRS</shortName>
    </alternativeName>
</protein>
<keyword evidence="4 10" id="KW-0547">Nucleotide-binding</keyword>
<evidence type="ECO:0000256" key="6">
    <source>
        <dbReference type="ARBA" id="ARBA00022917"/>
    </source>
</evidence>
<dbReference type="Gene3D" id="3.40.50.620">
    <property type="entry name" value="HUPs"/>
    <property type="match status" value="2"/>
</dbReference>
<keyword evidence="6 10" id="KW-0648">Protein biosynthesis</keyword>
<dbReference type="InterPro" id="IPR023585">
    <property type="entry name" value="Ile-tRNA-ligase_type1"/>
</dbReference>
<feature type="binding site" evidence="10">
    <location>
        <position position="899"/>
    </location>
    <ligand>
        <name>Zn(2+)</name>
        <dbReference type="ChEBI" id="CHEBI:29105"/>
    </ligand>
</feature>
<feature type="binding site" evidence="10">
    <location>
        <position position="920"/>
    </location>
    <ligand>
        <name>Zn(2+)</name>
        <dbReference type="ChEBI" id="CHEBI:29105"/>
    </ligand>
</feature>
<dbReference type="GO" id="GO:0000049">
    <property type="term" value="F:tRNA binding"/>
    <property type="evidence" value="ECO:0007669"/>
    <property type="project" value="InterPro"/>
</dbReference>
<evidence type="ECO:0000256" key="4">
    <source>
        <dbReference type="ARBA" id="ARBA00022741"/>
    </source>
</evidence>
<feature type="binding site" evidence="10">
    <location>
        <position position="583"/>
    </location>
    <ligand>
        <name>L-isoleucyl-5'-AMP</name>
        <dbReference type="ChEBI" id="CHEBI:178002"/>
    </ligand>
</feature>
<dbReference type="InterPro" id="IPR009080">
    <property type="entry name" value="tRNAsynth_Ia_anticodon-bd"/>
</dbReference>
<dbReference type="InterPro" id="IPR013155">
    <property type="entry name" value="M/V/L/I-tRNA-synth_anticd-bd"/>
</dbReference>
<dbReference type="GO" id="GO:0005524">
    <property type="term" value="F:ATP binding"/>
    <property type="evidence" value="ECO:0007669"/>
    <property type="project" value="UniProtKB-UniRule"/>
</dbReference>
<keyword evidence="3 10" id="KW-0436">Ligase</keyword>
<comment type="subunit">
    <text evidence="10">Monomer.</text>
</comment>
<feature type="domain" description="Methionyl/Valyl/Leucyl/Isoleucyl-tRNA synthetase anticodon-binding" evidence="12">
    <location>
        <begin position="707"/>
        <end position="857"/>
    </location>
</feature>
<dbReference type="Gene3D" id="1.10.730.20">
    <property type="match status" value="1"/>
</dbReference>
<dbReference type="Pfam" id="PF08264">
    <property type="entry name" value="Anticodon_1"/>
    <property type="match status" value="1"/>
</dbReference>
<evidence type="ECO:0000256" key="5">
    <source>
        <dbReference type="ARBA" id="ARBA00022840"/>
    </source>
</evidence>
<comment type="catalytic activity">
    <reaction evidence="9 10">
        <text>tRNA(Ile) + L-isoleucine + ATP = L-isoleucyl-tRNA(Ile) + AMP + diphosphate</text>
        <dbReference type="Rhea" id="RHEA:11060"/>
        <dbReference type="Rhea" id="RHEA-COMP:9666"/>
        <dbReference type="Rhea" id="RHEA-COMP:9695"/>
        <dbReference type="ChEBI" id="CHEBI:30616"/>
        <dbReference type="ChEBI" id="CHEBI:33019"/>
        <dbReference type="ChEBI" id="CHEBI:58045"/>
        <dbReference type="ChEBI" id="CHEBI:78442"/>
        <dbReference type="ChEBI" id="CHEBI:78528"/>
        <dbReference type="ChEBI" id="CHEBI:456215"/>
        <dbReference type="EC" id="6.1.1.5"/>
    </reaction>
</comment>
<evidence type="ECO:0000256" key="1">
    <source>
        <dbReference type="ARBA" id="ARBA00006887"/>
    </source>
</evidence>
<dbReference type="InterPro" id="IPR014729">
    <property type="entry name" value="Rossmann-like_a/b/a_fold"/>
</dbReference>
<dbReference type="InterPro" id="IPR001412">
    <property type="entry name" value="aa-tRNA-synth_I_CS"/>
</dbReference>
<dbReference type="FunFam" id="3.40.50.620:FF:000042">
    <property type="entry name" value="Isoleucine--tRNA ligase"/>
    <property type="match status" value="1"/>
</dbReference>
<proteinExistence type="inferred from homology"/>
<keyword evidence="14" id="KW-1185">Reference proteome</keyword>
<dbReference type="SUPFAM" id="SSF47323">
    <property type="entry name" value="Anticodon-binding domain of a subclass of class I aminoacyl-tRNA synthetases"/>
    <property type="match status" value="1"/>
</dbReference>
<gene>
    <name evidence="10" type="primary">ileS</name>
    <name evidence="13" type="ORF">Ga0123461_1921</name>
</gene>
<evidence type="ECO:0000256" key="3">
    <source>
        <dbReference type="ARBA" id="ARBA00022598"/>
    </source>
</evidence>
<dbReference type="PANTHER" id="PTHR42765:SF1">
    <property type="entry name" value="ISOLEUCINE--TRNA LIGASE, MITOCHONDRIAL"/>
    <property type="match status" value="1"/>
</dbReference>
<dbReference type="HAMAP" id="MF_02002">
    <property type="entry name" value="Ile_tRNA_synth_type1"/>
    <property type="match status" value="1"/>
</dbReference>
<keyword evidence="10" id="KW-0479">Metal-binding</keyword>
<dbReference type="SUPFAM" id="SSF50677">
    <property type="entry name" value="ValRS/IleRS/LeuRS editing domain"/>
    <property type="match status" value="1"/>
</dbReference>
<dbReference type="PANTHER" id="PTHR42765">
    <property type="entry name" value="SOLEUCYL-TRNA SYNTHETASE"/>
    <property type="match status" value="1"/>
</dbReference>